<evidence type="ECO:0000313" key="3">
    <source>
        <dbReference type="Proteomes" id="UP001215280"/>
    </source>
</evidence>
<keyword evidence="1" id="KW-1133">Transmembrane helix</keyword>
<sequence length="147" mass="16748">MIRKINRVLVALRTIIRTAWDSISPISVHSIRGIVRLLFSLSRILLRLVEFSAITIGPWALEAFTTFALWLVVCACCTIFRSHPPTPILQPEKIPDPARFQHHLLHVLEYLFVSACYGICLSRLFWAVSSMIVIISWSWNISPAAHL</sequence>
<gene>
    <name evidence="2" type="ORF">DFH07DRAFT_184730</name>
</gene>
<comment type="caution">
    <text evidence="2">The sequence shown here is derived from an EMBL/GenBank/DDBJ whole genome shotgun (WGS) entry which is preliminary data.</text>
</comment>
<keyword evidence="1" id="KW-0812">Transmembrane</keyword>
<dbReference type="EMBL" id="JARJLG010000199">
    <property type="protein sequence ID" value="KAJ7729253.1"/>
    <property type="molecule type" value="Genomic_DNA"/>
</dbReference>
<dbReference type="AlphaFoldDB" id="A0AAD7HVG6"/>
<keyword evidence="1" id="KW-0472">Membrane</keyword>
<protein>
    <submittedName>
        <fullName evidence="2">Uncharacterized protein</fullName>
    </submittedName>
</protein>
<reference evidence="2" key="1">
    <citation type="submission" date="2023-03" db="EMBL/GenBank/DDBJ databases">
        <title>Massive genome expansion in bonnet fungi (Mycena s.s.) driven by repeated elements and novel gene families across ecological guilds.</title>
        <authorList>
            <consortium name="Lawrence Berkeley National Laboratory"/>
            <person name="Harder C.B."/>
            <person name="Miyauchi S."/>
            <person name="Viragh M."/>
            <person name="Kuo A."/>
            <person name="Thoen E."/>
            <person name="Andreopoulos B."/>
            <person name="Lu D."/>
            <person name="Skrede I."/>
            <person name="Drula E."/>
            <person name="Henrissat B."/>
            <person name="Morin E."/>
            <person name="Kohler A."/>
            <person name="Barry K."/>
            <person name="LaButti K."/>
            <person name="Morin E."/>
            <person name="Salamov A."/>
            <person name="Lipzen A."/>
            <person name="Mereny Z."/>
            <person name="Hegedus B."/>
            <person name="Baldrian P."/>
            <person name="Stursova M."/>
            <person name="Weitz H."/>
            <person name="Taylor A."/>
            <person name="Grigoriev I.V."/>
            <person name="Nagy L.G."/>
            <person name="Martin F."/>
            <person name="Kauserud H."/>
        </authorList>
    </citation>
    <scope>NUCLEOTIDE SEQUENCE</scope>
    <source>
        <strain evidence="2">CBHHK188m</strain>
    </source>
</reference>
<organism evidence="2 3">
    <name type="scientific">Mycena maculata</name>
    <dbReference type="NCBI Taxonomy" id="230809"/>
    <lineage>
        <taxon>Eukaryota</taxon>
        <taxon>Fungi</taxon>
        <taxon>Dikarya</taxon>
        <taxon>Basidiomycota</taxon>
        <taxon>Agaricomycotina</taxon>
        <taxon>Agaricomycetes</taxon>
        <taxon>Agaricomycetidae</taxon>
        <taxon>Agaricales</taxon>
        <taxon>Marasmiineae</taxon>
        <taxon>Mycenaceae</taxon>
        <taxon>Mycena</taxon>
    </lineage>
</organism>
<feature type="transmembrane region" description="Helical" evidence="1">
    <location>
        <begin position="110"/>
        <end position="139"/>
    </location>
</feature>
<evidence type="ECO:0000256" key="1">
    <source>
        <dbReference type="SAM" id="Phobius"/>
    </source>
</evidence>
<accession>A0AAD7HVG6</accession>
<evidence type="ECO:0000313" key="2">
    <source>
        <dbReference type="EMBL" id="KAJ7729253.1"/>
    </source>
</evidence>
<dbReference type="Proteomes" id="UP001215280">
    <property type="component" value="Unassembled WGS sequence"/>
</dbReference>
<keyword evidence="3" id="KW-1185">Reference proteome</keyword>
<name>A0AAD7HVG6_9AGAR</name>
<proteinExistence type="predicted"/>